<accession>A0ACB8VKP8</accession>
<sequence length="313" mass="36884">MMMEGRTGRYRLLLARHFALDPGAASPSPPLQLAGNIGSLLRMSVQELAELYFNLGLHYNDITNLLARRHRYIVSKRHLKRILNSCGLFRHRGYDTLDEVITFVDEQLQTSGQLYGYRWMYTKYKENGLHVRKEDIRLILKELNPRGTRRLHHQGYFAKGHSYIWHLDSYDKLKPFGICINVCIDRFARKVIWMNAFTTSSDRYIVGGYYMEAVERLGGCPRIVRGERGTENVKVRDFQRFRRRNIQDGSAIDSYIEEASTANQRTERWWGFLRKESMEFYISLFLYLKDRGLFNGGYLDRSLIQFCFMSIIQ</sequence>
<organism evidence="1 2">
    <name type="scientific">Scortum barcoo</name>
    <name type="common">barcoo grunter</name>
    <dbReference type="NCBI Taxonomy" id="214431"/>
    <lineage>
        <taxon>Eukaryota</taxon>
        <taxon>Metazoa</taxon>
        <taxon>Chordata</taxon>
        <taxon>Craniata</taxon>
        <taxon>Vertebrata</taxon>
        <taxon>Euteleostomi</taxon>
        <taxon>Actinopterygii</taxon>
        <taxon>Neopterygii</taxon>
        <taxon>Teleostei</taxon>
        <taxon>Neoteleostei</taxon>
        <taxon>Acanthomorphata</taxon>
        <taxon>Eupercaria</taxon>
        <taxon>Centrarchiformes</taxon>
        <taxon>Terapontoidei</taxon>
        <taxon>Terapontidae</taxon>
        <taxon>Scortum</taxon>
    </lineage>
</organism>
<evidence type="ECO:0000313" key="1">
    <source>
        <dbReference type="EMBL" id="KAI3356201.1"/>
    </source>
</evidence>
<comment type="caution">
    <text evidence="1">The sequence shown here is derived from an EMBL/GenBank/DDBJ whole genome shotgun (WGS) entry which is preliminary data.</text>
</comment>
<proteinExistence type="predicted"/>
<gene>
    <name evidence="1" type="ORF">L3Q82_017179</name>
</gene>
<dbReference type="Proteomes" id="UP000831701">
    <property type="component" value="Chromosome 20"/>
</dbReference>
<reference evidence="1" key="1">
    <citation type="submission" date="2022-04" db="EMBL/GenBank/DDBJ databases">
        <title>Jade perch genome.</title>
        <authorList>
            <person name="Chao B."/>
        </authorList>
    </citation>
    <scope>NUCLEOTIDE SEQUENCE</scope>
    <source>
        <strain evidence="1">CB-2022</strain>
    </source>
</reference>
<feature type="non-terminal residue" evidence="1">
    <location>
        <position position="313"/>
    </location>
</feature>
<keyword evidence="2" id="KW-1185">Reference proteome</keyword>
<protein>
    <submittedName>
        <fullName evidence="1">Uncharacterized protein</fullName>
    </submittedName>
</protein>
<evidence type="ECO:0000313" key="2">
    <source>
        <dbReference type="Proteomes" id="UP000831701"/>
    </source>
</evidence>
<name>A0ACB8VKP8_9TELE</name>
<dbReference type="EMBL" id="CM041550">
    <property type="protein sequence ID" value="KAI3356201.1"/>
    <property type="molecule type" value="Genomic_DNA"/>
</dbReference>